<evidence type="ECO:0000256" key="4">
    <source>
        <dbReference type="ARBA" id="ARBA00022989"/>
    </source>
</evidence>
<feature type="transmembrane region" description="Helical" evidence="6">
    <location>
        <begin position="12"/>
        <end position="34"/>
    </location>
</feature>
<dbReference type="GO" id="GO:0005886">
    <property type="term" value="C:plasma membrane"/>
    <property type="evidence" value="ECO:0007669"/>
    <property type="project" value="UniProtKB-SubCell"/>
</dbReference>
<feature type="transmembrane region" description="Helical" evidence="6">
    <location>
        <begin position="92"/>
        <end position="109"/>
    </location>
</feature>
<protein>
    <recommendedName>
        <fullName evidence="6">TVP38/TMEM64 family membrane protein</fullName>
    </recommendedName>
</protein>
<feature type="transmembrane region" description="Helical" evidence="6">
    <location>
        <begin position="172"/>
        <end position="194"/>
    </location>
</feature>
<proteinExistence type="inferred from homology"/>
<dbReference type="InterPro" id="IPR015414">
    <property type="entry name" value="TMEM64"/>
</dbReference>
<comment type="subcellular location">
    <subcellularLocation>
        <location evidence="1 6">Cell membrane</location>
        <topology evidence="1 6">Multi-pass membrane protein</topology>
    </subcellularLocation>
</comment>
<keyword evidence="4 6" id="KW-1133">Transmembrane helix</keyword>
<evidence type="ECO:0000256" key="3">
    <source>
        <dbReference type="ARBA" id="ARBA00022692"/>
    </source>
</evidence>
<dbReference type="STRING" id="1548.CSCA_1124"/>
<evidence type="ECO:0000256" key="5">
    <source>
        <dbReference type="ARBA" id="ARBA00023136"/>
    </source>
</evidence>
<evidence type="ECO:0000256" key="1">
    <source>
        <dbReference type="ARBA" id="ARBA00004651"/>
    </source>
</evidence>
<feature type="domain" description="VTT" evidence="7">
    <location>
        <begin position="73"/>
        <end position="188"/>
    </location>
</feature>
<dbReference type="AlphaFoldDB" id="A0A0E3JXJ1"/>
<dbReference type="RefSeq" id="WP_029159730.1">
    <property type="nucleotide sequence ID" value="NZ_CP009933.1"/>
</dbReference>
<accession>A0A0E3JXJ1</accession>
<dbReference type="HOGENOM" id="CLU_038944_5_2_9"/>
<dbReference type="PANTHER" id="PTHR12677:SF49">
    <property type="entry name" value="TVP38_TMEM64 FAMILY MEMBRANE PROTEIN"/>
    <property type="match status" value="1"/>
</dbReference>
<feature type="transmembrane region" description="Helical" evidence="6">
    <location>
        <begin position="54"/>
        <end position="85"/>
    </location>
</feature>
<organism evidence="8 9">
    <name type="scientific">Clostridium scatologenes</name>
    <dbReference type="NCBI Taxonomy" id="1548"/>
    <lineage>
        <taxon>Bacteria</taxon>
        <taxon>Bacillati</taxon>
        <taxon>Bacillota</taxon>
        <taxon>Clostridia</taxon>
        <taxon>Eubacteriales</taxon>
        <taxon>Clostridiaceae</taxon>
        <taxon>Clostridium</taxon>
    </lineage>
</organism>
<evidence type="ECO:0000256" key="2">
    <source>
        <dbReference type="ARBA" id="ARBA00022475"/>
    </source>
</evidence>
<keyword evidence="9" id="KW-1185">Reference proteome</keyword>
<reference evidence="8 9" key="1">
    <citation type="journal article" date="2015" name="J. Biotechnol.">
        <title>Complete genome sequence of a malodorant-producing acetogen, Clostridium scatologenes ATCC 25775(T).</title>
        <authorList>
            <person name="Zhu Z."/>
            <person name="Guo T."/>
            <person name="Zheng H."/>
            <person name="Song T."/>
            <person name="Ouyang P."/>
            <person name="Xie J."/>
        </authorList>
    </citation>
    <scope>NUCLEOTIDE SEQUENCE [LARGE SCALE GENOMIC DNA]</scope>
    <source>
        <strain evidence="8 9">ATCC 25775</strain>
    </source>
</reference>
<evidence type="ECO:0000259" key="7">
    <source>
        <dbReference type="Pfam" id="PF09335"/>
    </source>
</evidence>
<comment type="similarity">
    <text evidence="6">Belongs to the TVP38/TMEM64 family.</text>
</comment>
<dbReference type="PANTHER" id="PTHR12677">
    <property type="entry name" value="GOLGI APPARATUS MEMBRANE PROTEIN TVP38-RELATED"/>
    <property type="match status" value="1"/>
</dbReference>
<evidence type="ECO:0000313" key="8">
    <source>
        <dbReference type="EMBL" id="AKA68249.1"/>
    </source>
</evidence>
<sequence length="199" mass="22371">MEYTKSLKNIKKYINVVVITMIIMLVIFVVKAYMEGNFSSQSAFENYIRQFGVFAPIALIVIQLLQVIFPVIPSILGSIVGVALFGSLKSFIFNYIGVTIGSIISFLLARKYGASFVKKIITEEKYEKYIGKFQGGKGYTIILVFTLLIPLAPDDILCYLSGLSKMSFKKFMWIIIFVKPWCILAYSYGFGALFTHIAG</sequence>
<dbReference type="InterPro" id="IPR032816">
    <property type="entry name" value="VTT_dom"/>
</dbReference>
<feature type="transmembrane region" description="Helical" evidence="6">
    <location>
        <begin position="139"/>
        <end position="160"/>
    </location>
</feature>
<name>A0A0E3JXJ1_CLOSL</name>
<gene>
    <name evidence="8" type="ORF">CSCA_1124</name>
</gene>
<evidence type="ECO:0000256" key="6">
    <source>
        <dbReference type="RuleBase" id="RU366058"/>
    </source>
</evidence>
<dbReference type="EMBL" id="CP009933">
    <property type="protein sequence ID" value="AKA68249.1"/>
    <property type="molecule type" value="Genomic_DNA"/>
</dbReference>
<keyword evidence="5 6" id="KW-0472">Membrane</keyword>
<evidence type="ECO:0000313" key="9">
    <source>
        <dbReference type="Proteomes" id="UP000033115"/>
    </source>
</evidence>
<keyword evidence="2 6" id="KW-1003">Cell membrane</keyword>
<keyword evidence="3 6" id="KW-0812">Transmembrane</keyword>
<dbReference type="Pfam" id="PF09335">
    <property type="entry name" value="VTT_dom"/>
    <property type="match status" value="1"/>
</dbReference>
<dbReference type="KEGG" id="csq:CSCA_1124"/>
<dbReference type="Proteomes" id="UP000033115">
    <property type="component" value="Chromosome"/>
</dbReference>